<keyword evidence="2" id="KW-0560">Oxidoreductase</keyword>
<evidence type="ECO:0000313" key="7">
    <source>
        <dbReference type="Proteomes" id="UP000598775"/>
    </source>
</evidence>
<dbReference type="GO" id="GO:0000166">
    <property type="term" value="F:nucleotide binding"/>
    <property type="evidence" value="ECO:0007669"/>
    <property type="project" value="InterPro"/>
</dbReference>
<dbReference type="EMBL" id="BMGP01000002">
    <property type="protein sequence ID" value="GGF21553.1"/>
    <property type="molecule type" value="Genomic_DNA"/>
</dbReference>
<dbReference type="SUPFAM" id="SSF55347">
    <property type="entry name" value="Glyceraldehyde-3-phosphate dehydrogenase-like, C-terminal domain"/>
    <property type="match status" value="1"/>
</dbReference>
<comment type="similarity">
    <text evidence="1">Belongs to the Gfo/Idh/MocA family.</text>
</comment>
<feature type="domain" description="Gfo/Idh/MocA-like oxidoreductase N-terminal" evidence="4">
    <location>
        <begin position="3"/>
        <end position="119"/>
    </location>
</feature>
<dbReference type="InterPro" id="IPR000683">
    <property type="entry name" value="Gfo/Idh/MocA-like_OxRdtase_N"/>
</dbReference>
<evidence type="ECO:0000313" key="6">
    <source>
        <dbReference type="EMBL" id="GGF21553.1"/>
    </source>
</evidence>
<dbReference type="PANTHER" id="PTHR22604:SF105">
    <property type="entry name" value="TRANS-1,2-DIHYDROBENZENE-1,2-DIOL DEHYDROGENASE"/>
    <property type="match status" value="1"/>
</dbReference>
<evidence type="ECO:0000256" key="3">
    <source>
        <dbReference type="ARBA" id="ARBA00023027"/>
    </source>
</evidence>
<dbReference type="Pfam" id="PF22725">
    <property type="entry name" value="GFO_IDH_MocA_C3"/>
    <property type="match status" value="1"/>
</dbReference>
<feature type="domain" description="GFO/IDH/MocA-like oxidoreductase" evidence="5">
    <location>
        <begin position="132"/>
        <end position="248"/>
    </location>
</feature>
<evidence type="ECO:0000256" key="2">
    <source>
        <dbReference type="ARBA" id="ARBA00023002"/>
    </source>
</evidence>
<keyword evidence="7" id="KW-1185">Reference proteome</keyword>
<gene>
    <name evidence="6" type="ORF">GCM10011399_14090</name>
</gene>
<evidence type="ECO:0000259" key="5">
    <source>
        <dbReference type="Pfam" id="PF22725"/>
    </source>
</evidence>
<name>A0A917B6N2_9MICO</name>
<dbReference type="GO" id="GO:0016491">
    <property type="term" value="F:oxidoreductase activity"/>
    <property type="evidence" value="ECO:0007669"/>
    <property type="project" value="UniProtKB-KW"/>
</dbReference>
<dbReference type="InterPro" id="IPR055170">
    <property type="entry name" value="GFO_IDH_MocA-like_dom"/>
</dbReference>
<reference evidence="6 7" key="1">
    <citation type="journal article" date="2014" name="Int. J. Syst. Evol. Microbiol.">
        <title>Complete genome sequence of Corynebacterium casei LMG S-19264T (=DSM 44701T), isolated from a smear-ripened cheese.</title>
        <authorList>
            <consortium name="US DOE Joint Genome Institute (JGI-PGF)"/>
            <person name="Walter F."/>
            <person name="Albersmeier A."/>
            <person name="Kalinowski J."/>
            <person name="Ruckert C."/>
        </authorList>
    </citation>
    <scope>NUCLEOTIDE SEQUENCE [LARGE SCALE GENOMIC DNA]</scope>
    <source>
        <strain evidence="6 7">CGMCC 1.12976</strain>
    </source>
</reference>
<proteinExistence type="inferred from homology"/>
<keyword evidence="3" id="KW-0520">NAD</keyword>
<dbReference type="RefSeq" id="WP_188675739.1">
    <property type="nucleotide sequence ID" value="NZ_BMGP01000002.1"/>
</dbReference>
<dbReference type="Pfam" id="PF01408">
    <property type="entry name" value="GFO_IDH_MocA"/>
    <property type="match status" value="1"/>
</dbReference>
<dbReference type="AlphaFoldDB" id="A0A917B6N2"/>
<dbReference type="Gene3D" id="3.30.360.10">
    <property type="entry name" value="Dihydrodipicolinate Reductase, domain 2"/>
    <property type="match status" value="1"/>
</dbReference>
<evidence type="ECO:0000256" key="1">
    <source>
        <dbReference type="ARBA" id="ARBA00010928"/>
    </source>
</evidence>
<dbReference type="Proteomes" id="UP000598775">
    <property type="component" value="Unassembled WGS sequence"/>
</dbReference>
<dbReference type="Gene3D" id="3.40.50.720">
    <property type="entry name" value="NAD(P)-binding Rossmann-like Domain"/>
    <property type="match status" value="1"/>
</dbReference>
<comment type="caution">
    <text evidence="6">The sequence shown here is derived from an EMBL/GenBank/DDBJ whole genome shotgun (WGS) entry which is preliminary data.</text>
</comment>
<evidence type="ECO:0000259" key="4">
    <source>
        <dbReference type="Pfam" id="PF01408"/>
    </source>
</evidence>
<sequence>MLSIGILGAAGIAPAAIVRPARRRNDVVVVAVASRRASAAADYADTHGIDRGYGSYRELLDDPEIDLIYNALPPSEHMRWSIAALEAGKHVLCEKPFAMNAAEAERMTDASAASGKRIVEAFHDRYHPLSAEIDHIVGSGRLGGIVDIHADFSGSNPFDPRSIRHDPAVGGGSLMDLGCYPVHWVRALMGSEPTVVSATATLNPLGADLSMDAALTFDSGVTARVTCSMVEGTALNSSLDVIGTHGRLHVNNLVFPSAGHSITVTTDGHYGDVDYVSTVAGLTTYDHQLTGVITGLATGERILTEGHDAVANMRVIDAIYASAGFDRLGRDDQ</sequence>
<accession>A0A917B6N2</accession>
<dbReference type="InterPro" id="IPR050984">
    <property type="entry name" value="Gfo/Idh/MocA_domain"/>
</dbReference>
<dbReference type="InterPro" id="IPR036291">
    <property type="entry name" value="NAD(P)-bd_dom_sf"/>
</dbReference>
<dbReference type="PANTHER" id="PTHR22604">
    <property type="entry name" value="OXIDOREDUCTASES"/>
    <property type="match status" value="1"/>
</dbReference>
<protein>
    <submittedName>
        <fullName evidence="6">Oxidoreductase</fullName>
    </submittedName>
</protein>
<dbReference type="SUPFAM" id="SSF51735">
    <property type="entry name" value="NAD(P)-binding Rossmann-fold domains"/>
    <property type="match status" value="1"/>
</dbReference>
<organism evidence="6 7">
    <name type="scientific">Subtercola lobariae</name>
    <dbReference type="NCBI Taxonomy" id="1588641"/>
    <lineage>
        <taxon>Bacteria</taxon>
        <taxon>Bacillati</taxon>
        <taxon>Actinomycetota</taxon>
        <taxon>Actinomycetes</taxon>
        <taxon>Micrococcales</taxon>
        <taxon>Microbacteriaceae</taxon>
        <taxon>Subtercola</taxon>
    </lineage>
</organism>